<accession>A0A9W7ZKN6</accession>
<evidence type="ECO:0000313" key="3">
    <source>
        <dbReference type="Proteomes" id="UP001150569"/>
    </source>
</evidence>
<feature type="transmembrane region" description="Helical" evidence="1">
    <location>
        <begin position="32"/>
        <end position="54"/>
    </location>
</feature>
<feature type="transmembrane region" description="Helical" evidence="1">
    <location>
        <begin position="7"/>
        <end position="26"/>
    </location>
</feature>
<dbReference type="AlphaFoldDB" id="A0A9W7ZKN6"/>
<keyword evidence="1" id="KW-1133">Transmembrane helix</keyword>
<reference evidence="2" key="1">
    <citation type="submission" date="2022-07" db="EMBL/GenBank/DDBJ databases">
        <title>Phylogenomic reconstructions and comparative analyses of Kickxellomycotina fungi.</title>
        <authorList>
            <person name="Reynolds N.K."/>
            <person name="Stajich J.E."/>
            <person name="Barry K."/>
            <person name="Grigoriev I.V."/>
            <person name="Crous P."/>
            <person name="Smith M.E."/>
        </authorList>
    </citation>
    <scope>NUCLEOTIDE SEQUENCE</scope>
    <source>
        <strain evidence="2">RSA 861</strain>
    </source>
</reference>
<comment type="caution">
    <text evidence="2">The sequence shown here is derived from an EMBL/GenBank/DDBJ whole genome shotgun (WGS) entry which is preliminary data.</text>
</comment>
<dbReference type="Proteomes" id="UP001150569">
    <property type="component" value="Unassembled WGS sequence"/>
</dbReference>
<sequence>MQINRTVVRCVLAFGTLMVVTGLLILAKTCLIAGIVLLILGLTVVVISGGLSIIAKAQRRKIKQAKKASQNGMPPMSTAV</sequence>
<keyword evidence="1" id="KW-0472">Membrane</keyword>
<keyword evidence="1" id="KW-0812">Transmembrane</keyword>
<protein>
    <submittedName>
        <fullName evidence="2">Uncharacterized protein</fullName>
    </submittedName>
</protein>
<proteinExistence type="predicted"/>
<dbReference type="EMBL" id="JANBPT010001039">
    <property type="protein sequence ID" value="KAJ1910519.1"/>
    <property type="molecule type" value="Genomic_DNA"/>
</dbReference>
<gene>
    <name evidence="2" type="ORF">IWQ60_010613</name>
</gene>
<evidence type="ECO:0000313" key="2">
    <source>
        <dbReference type="EMBL" id="KAJ1910519.1"/>
    </source>
</evidence>
<evidence type="ECO:0000256" key="1">
    <source>
        <dbReference type="SAM" id="Phobius"/>
    </source>
</evidence>
<organism evidence="2 3">
    <name type="scientific">Tieghemiomyces parasiticus</name>
    <dbReference type="NCBI Taxonomy" id="78921"/>
    <lineage>
        <taxon>Eukaryota</taxon>
        <taxon>Fungi</taxon>
        <taxon>Fungi incertae sedis</taxon>
        <taxon>Zoopagomycota</taxon>
        <taxon>Kickxellomycotina</taxon>
        <taxon>Dimargaritomycetes</taxon>
        <taxon>Dimargaritales</taxon>
        <taxon>Dimargaritaceae</taxon>
        <taxon>Tieghemiomyces</taxon>
    </lineage>
</organism>
<keyword evidence="3" id="KW-1185">Reference proteome</keyword>
<name>A0A9W7ZKN6_9FUNG</name>